<comment type="caution">
    <text evidence="2">The sequence shown here is derived from an EMBL/GenBank/DDBJ whole genome shotgun (WGS) entry which is preliminary data.</text>
</comment>
<dbReference type="RefSeq" id="WP_295368390.1">
    <property type="nucleotide sequence ID" value="NZ_DYUC01000100.1"/>
</dbReference>
<feature type="transmembrane region" description="Helical" evidence="1">
    <location>
        <begin position="129"/>
        <end position="151"/>
    </location>
</feature>
<dbReference type="InterPro" id="IPR019235">
    <property type="entry name" value="DUF2178_TM"/>
</dbReference>
<organism evidence="2 3">
    <name type="scientific">Pseudoflavonifractor capillosus</name>
    <dbReference type="NCBI Taxonomy" id="106588"/>
    <lineage>
        <taxon>Bacteria</taxon>
        <taxon>Bacillati</taxon>
        <taxon>Bacillota</taxon>
        <taxon>Clostridia</taxon>
        <taxon>Eubacteriales</taxon>
        <taxon>Oscillospiraceae</taxon>
        <taxon>Pseudoflavonifractor</taxon>
    </lineage>
</organism>
<reference evidence="2" key="1">
    <citation type="journal article" date="2021" name="PeerJ">
        <title>Extensive microbial diversity within the chicken gut microbiome revealed by metagenomics and culture.</title>
        <authorList>
            <person name="Gilroy R."/>
            <person name="Ravi A."/>
            <person name="Getino M."/>
            <person name="Pursley I."/>
            <person name="Horton D.L."/>
            <person name="Alikhan N.F."/>
            <person name="Baker D."/>
            <person name="Gharbi K."/>
            <person name="Hall N."/>
            <person name="Watson M."/>
            <person name="Adriaenssens E.M."/>
            <person name="Foster-Nyarko E."/>
            <person name="Jarju S."/>
            <person name="Secka A."/>
            <person name="Antonio M."/>
            <person name="Oren A."/>
            <person name="Chaudhuri R.R."/>
            <person name="La Ragione R."/>
            <person name="Hildebrand F."/>
            <person name="Pallen M.J."/>
        </authorList>
    </citation>
    <scope>NUCLEOTIDE SEQUENCE</scope>
    <source>
        <strain evidence="2">CHK179-5677</strain>
    </source>
</reference>
<feature type="transmembrane region" description="Helical" evidence="1">
    <location>
        <begin position="103"/>
        <end position="123"/>
    </location>
</feature>
<evidence type="ECO:0008006" key="4">
    <source>
        <dbReference type="Google" id="ProtNLM"/>
    </source>
</evidence>
<reference evidence="2" key="2">
    <citation type="submission" date="2021-09" db="EMBL/GenBank/DDBJ databases">
        <authorList>
            <person name="Gilroy R."/>
        </authorList>
    </citation>
    <scope>NUCLEOTIDE SEQUENCE</scope>
    <source>
        <strain evidence="2">CHK179-5677</strain>
    </source>
</reference>
<proteinExistence type="predicted"/>
<dbReference type="Proteomes" id="UP000760668">
    <property type="component" value="Unassembled WGS sequence"/>
</dbReference>
<evidence type="ECO:0000313" key="2">
    <source>
        <dbReference type="EMBL" id="HJG87347.1"/>
    </source>
</evidence>
<dbReference type="AlphaFoldDB" id="A0A921MN96"/>
<evidence type="ECO:0000313" key="3">
    <source>
        <dbReference type="Proteomes" id="UP000760668"/>
    </source>
</evidence>
<name>A0A921MN96_9FIRM</name>
<sequence>MILRLFSAGHGDYLAVLRRRCWLFGLCIVLGLAAACAGFVLAAAGAPLPDMAMGFYSGFGTGVAICGVAGLAGTRRTMKDPKKLRASEIKETDERRHEVTRRAVSLTALVLIVLIYVAMMVSIAVNFTVFLTLIAAAAVFFAVFLSSVAYYNHKL</sequence>
<accession>A0A921MN96</accession>
<protein>
    <recommendedName>
        <fullName evidence="4">DUF2178 domain-containing protein</fullName>
    </recommendedName>
</protein>
<keyword evidence="1" id="KW-0812">Transmembrane</keyword>
<dbReference type="Pfam" id="PF09946">
    <property type="entry name" value="DUF2178"/>
    <property type="match status" value="1"/>
</dbReference>
<gene>
    <name evidence="2" type="ORF">K8V01_10050</name>
</gene>
<keyword evidence="1" id="KW-0472">Membrane</keyword>
<keyword evidence="1" id="KW-1133">Transmembrane helix</keyword>
<feature type="transmembrane region" description="Helical" evidence="1">
    <location>
        <begin position="55"/>
        <end position="74"/>
    </location>
</feature>
<evidence type="ECO:0000256" key="1">
    <source>
        <dbReference type="SAM" id="Phobius"/>
    </source>
</evidence>
<dbReference type="EMBL" id="DYUC01000100">
    <property type="protein sequence ID" value="HJG87347.1"/>
    <property type="molecule type" value="Genomic_DNA"/>
</dbReference>
<feature type="transmembrane region" description="Helical" evidence="1">
    <location>
        <begin position="21"/>
        <end position="43"/>
    </location>
</feature>